<reference evidence="2" key="2">
    <citation type="journal article" date="2015" name="Data Brief">
        <title>Shoot transcriptome of the giant reed, Arundo donax.</title>
        <authorList>
            <person name="Barrero R.A."/>
            <person name="Guerrero F.D."/>
            <person name="Moolhuijzen P."/>
            <person name="Goolsby J.A."/>
            <person name="Tidwell J."/>
            <person name="Bellgard S.E."/>
            <person name="Bellgard M.I."/>
        </authorList>
    </citation>
    <scope>NUCLEOTIDE SEQUENCE</scope>
    <source>
        <tissue evidence="2">Shoot tissue taken approximately 20 cm above the soil surface</tissue>
    </source>
</reference>
<dbReference type="EMBL" id="GBRH01220568">
    <property type="protein sequence ID" value="JAD77327.1"/>
    <property type="molecule type" value="Transcribed_RNA"/>
</dbReference>
<reference evidence="2" key="1">
    <citation type="submission" date="2014-09" db="EMBL/GenBank/DDBJ databases">
        <authorList>
            <person name="Magalhaes I.L.F."/>
            <person name="Oliveira U."/>
            <person name="Santos F.R."/>
            <person name="Vidigal T.H.D.A."/>
            <person name="Brescovit A.D."/>
            <person name="Santos A.J."/>
        </authorList>
    </citation>
    <scope>NUCLEOTIDE SEQUENCE</scope>
    <source>
        <tissue evidence="2">Shoot tissue taken approximately 20 cm above the soil surface</tissue>
    </source>
</reference>
<accession>A0A0A9D0Q2</accession>
<proteinExistence type="predicted"/>
<name>A0A0A9D0Q2_ARUDO</name>
<sequence length="121" mass="13088">MFFFLTGLFEKSSSSSNDLWRSIFGGGLRLTEAGEGKDSMSIVVDSSIGFMSATSLTSFEGNEVNSWCCSKCSFIAALRFLLFITKNATTAPTTSNDMIIPATPPPPIPDFPPELDEPSLF</sequence>
<evidence type="ECO:0000256" key="1">
    <source>
        <dbReference type="SAM" id="MobiDB-lite"/>
    </source>
</evidence>
<protein>
    <submittedName>
        <fullName evidence="2">Ltk2</fullName>
    </submittedName>
</protein>
<organism evidence="2">
    <name type="scientific">Arundo donax</name>
    <name type="common">Giant reed</name>
    <name type="synonym">Donax arundinaceus</name>
    <dbReference type="NCBI Taxonomy" id="35708"/>
    <lineage>
        <taxon>Eukaryota</taxon>
        <taxon>Viridiplantae</taxon>
        <taxon>Streptophyta</taxon>
        <taxon>Embryophyta</taxon>
        <taxon>Tracheophyta</taxon>
        <taxon>Spermatophyta</taxon>
        <taxon>Magnoliopsida</taxon>
        <taxon>Liliopsida</taxon>
        <taxon>Poales</taxon>
        <taxon>Poaceae</taxon>
        <taxon>PACMAD clade</taxon>
        <taxon>Arundinoideae</taxon>
        <taxon>Arundineae</taxon>
        <taxon>Arundo</taxon>
    </lineage>
</organism>
<feature type="region of interest" description="Disordered" evidence="1">
    <location>
        <begin position="92"/>
        <end position="121"/>
    </location>
</feature>
<evidence type="ECO:0000313" key="2">
    <source>
        <dbReference type="EMBL" id="JAD77327.1"/>
    </source>
</evidence>
<feature type="compositionally biased region" description="Pro residues" evidence="1">
    <location>
        <begin position="102"/>
        <end position="112"/>
    </location>
</feature>
<dbReference type="AlphaFoldDB" id="A0A0A9D0Q2"/>